<dbReference type="Proteomes" id="UP000639859">
    <property type="component" value="Unassembled WGS sequence"/>
</dbReference>
<organism evidence="1 2">
    <name type="scientific">Caulobacter hibisci</name>
    <dbReference type="NCBI Taxonomy" id="2035993"/>
    <lineage>
        <taxon>Bacteria</taxon>
        <taxon>Pseudomonadati</taxon>
        <taxon>Pseudomonadota</taxon>
        <taxon>Alphaproteobacteria</taxon>
        <taxon>Caulobacterales</taxon>
        <taxon>Caulobacteraceae</taxon>
        <taxon>Caulobacter</taxon>
    </lineage>
</organism>
<comment type="caution">
    <text evidence="1">The sequence shown here is derived from an EMBL/GenBank/DDBJ whole genome shotgun (WGS) entry which is preliminary data.</text>
</comment>
<evidence type="ECO:0000313" key="1">
    <source>
        <dbReference type="EMBL" id="MBI1685958.1"/>
    </source>
</evidence>
<protein>
    <submittedName>
        <fullName evidence="1">Uncharacterized protein</fullName>
    </submittedName>
</protein>
<sequence length="45" mass="4543">MAAKALIAFAIVAAIAVGLLLPTPGRSHKAQATQSQIETIDIKGG</sequence>
<dbReference type="EMBL" id="JADWOX010000017">
    <property type="protein sequence ID" value="MBI1685958.1"/>
    <property type="molecule type" value="Genomic_DNA"/>
</dbReference>
<name>A0ABS0T262_9CAUL</name>
<reference evidence="1 2" key="1">
    <citation type="submission" date="2020-11" db="EMBL/GenBank/DDBJ databases">
        <title>genome sequence of strain KACC 18849.</title>
        <authorList>
            <person name="Gao J."/>
            <person name="Zhang X."/>
        </authorList>
    </citation>
    <scope>NUCLEOTIDE SEQUENCE [LARGE SCALE GENOMIC DNA]</scope>
    <source>
        <strain evidence="1 2">KACC 18849</strain>
    </source>
</reference>
<accession>A0ABS0T262</accession>
<keyword evidence="2" id="KW-1185">Reference proteome</keyword>
<gene>
    <name evidence="1" type="ORF">I4Q42_20000</name>
</gene>
<proteinExistence type="predicted"/>
<evidence type="ECO:0000313" key="2">
    <source>
        <dbReference type="Proteomes" id="UP000639859"/>
    </source>
</evidence>
<dbReference type="RefSeq" id="WP_198577858.1">
    <property type="nucleotide sequence ID" value="NZ_JADWOX010000017.1"/>
</dbReference>